<dbReference type="Proteomes" id="UP000661607">
    <property type="component" value="Unassembled WGS sequence"/>
</dbReference>
<keyword evidence="2 4" id="KW-0238">DNA-binding</keyword>
<keyword evidence="3" id="KW-0804">Transcription</keyword>
<dbReference type="Pfam" id="PF00440">
    <property type="entry name" value="TetR_N"/>
    <property type="match status" value="1"/>
</dbReference>
<evidence type="ECO:0000256" key="1">
    <source>
        <dbReference type="ARBA" id="ARBA00023015"/>
    </source>
</evidence>
<reference evidence="6 7" key="1">
    <citation type="submission" date="2020-10" db="EMBL/GenBank/DDBJ databases">
        <title>Sequencing the genomes of 1000 actinobacteria strains.</title>
        <authorList>
            <person name="Klenk H.-P."/>
        </authorList>
    </citation>
    <scope>NUCLEOTIDE SEQUENCE [LARGE SCALE GENOMIC DNA]</scope>
    <source>
        <strain evidence="6 7">DSM 43748</strain>
    </source>
</reference>
<dbReference type="Gene3D" id="1.10.357.10">
    <property type="entry name" value="Tetracycline Repressor, domain 2"/>
    <property type="match status" value="1"/>
</dbReference>
<accession>A0ABR9KEE4</accession>
<evidence type="ECO:0000313" key="6">
    <source>
        <dbReference type="EMBL" id="MBE1560406.1"/>
    </source>
</evidence>
<dbReference type="RefSeq" id="WP_192775485.1">
    <property type="nucleotide sequence ID" value="NZ_BAAASY010000035.1"/>
</dbReference>
<dbReference type="PRINTS" id="PR00455">
    <property type="entry name" value="HTHTETR"/>
</dbReference>
<dbReference type="SUPFAM" id="SSF46689">
    <property type="entry name" value="Homeodomain-like"/>
    <property type="match status" value="1"/>
</dbReference>
<evidence type="ECO:0000256" key="3">
    <source>
        <dbReference type="ARBA" id="ARBA00023163"/>
    </source>
</evidence>
<evidence type="ECO:0000259" key="5">
    <source>
        <dbReference type="PROSITE" id="PS50977"/>
    </source>
</evidence>
<organism evidence="6 7">
    <name type="scientific">Nonomuraea africana</name>
    <dbReference type="NCBI Taxonomy" id="46171"/>
    <lineage>
        <taxon>Bacteria</taxon>
        <taxon>Bacillati</taxon>
        <taxon>Actinomycetota</taxon>
        <taxon>Actinomycetes</taxon>
        <taxon>Streptosporangiales</taxon>
        <taxon>Streptosporangiaceae</taxon>
        <taxon>Nonomuraea</taxon>
    </lineage>
</organism>
<proteinExistence type="predicted"/>
<dbReference type="PANTHER" id="PTHR30055:SF234">
    <property type="entry name" value="HTH-TYPE TRANSCRIPTIONAL REGULATOR BETI"/>
    <property type="match status" value="1"/>
</dbReference>
<keyword evidence="1" id="KW-0805">Transcription regulation</keyword>
<evidence type="ECO:0000313" key="7">
    <source>
        <dbReference type="Proteomes" id="UP000661607"/>
    </source>
</evidence>
<dbReference type="InterPro" id="IPR001647">
    <property type="entry name" value="HTH_TetR"/>
</dbReference>
<name>A0ABR9KEE4_9ACTN</name>
<comment type="caution">
    <text evidence="6">The sequence shown here is derived from an EMBL/GenBank/DDBJ whole genome shotgun (WGS) entry which is preliminary data.</text>
</comment>
<dbReference type="PANTHER" id="PTHR30055">
    <property type="entry name" value="HTH-TYPE TRANSCRIPTIONAL REGULATOR RUTR"/>
    <property type="match status" value="1"/>
</dbReference>
<evidence type="ECO:0000256" key="2">
    <source>
        <dbReference type="ARBA" id="ARBA00023125"/>
    </source>
</evidence>
<dbReference type="EMBL" id="JADBEF010000001">
    <property type="protein sequence ID" value="MBE1560406.1"/>
    <property type="molecule type" value="Genomic_DNA"/>
</dbReference>
<evidence type="ECO:0000256" key="4">
    <source>
        <dbReference type="PROSITE-ProRule" id="PRU00335"/>
    </source>
</evidence>
<feature type="DNA-binding region" description="H-T-H motif" evidence="4">
    <location>
        <begin position="31"/>
        <end position="50"/>
    </location>
</feature>
<protein>
    <submittedName>
        <fullName evidence="6">AcrR family transcriptional regulator</fullName>
    </submittedName>
</protein>
<keyword evidence="7" id="KW-1185">Reference proteome</keyword>
<dbReference type="InterPro" id="IPR050109">
    <property type="entry name" value="HTH-type_TetR-like_transc_reg"/>
</dbReference>
<dbReference type="PROSITE" id="PS50977">
    <property type="entry name" value="HTH_TETR_2"/>
    <property type="match status" value="1"/>
</dbReference>
<sequence length="203" mass="22483">MARPRNQAARREQLVAAATRAVRRHGLHQVRVADIADEAGVARGSVHYYFRDLDELLRSVYQQAGERFYTARMTAAAALPDARDKLVESIEHGLPDGPDDELAVVLYEFSMVRDDPVFSALSQSLYDRQVAMYAAILEVGASQGHFTMAAPVLDVAANLVALEDAYGLHIVSRNASLPRERTLDLLLSYARIATRCEDLRRSG</sequence>
<dbReference type="InterPro" id="IPR009057">
    <property type="entry name" value="Homeodomain-like_sf"/>
</dbReference>
<feature type="domain" description="HTH tetR-type" evidence="5">
    <location>
        <begin position="8"/>
        <end position="68"/>
    </location>
</feature>
<gene>
    <name evidence="6" type="ORF">H4W81_003185</name>
</gene>